<dbReference type="Proteomes" id="UP000253273">
    <property type="component" value="Chromosome"/>
</dbReference>
<dbReference type="Proteomes" id="UP000252985">
    <property type="component" value="Chromosome"/>
</dbReference>
<accession>A0A345EG60</accession>
<accession>A0A345E6E3</accession>
<dbReference type="AlphaFoldDB" id="A0A345E6E3"/>
<dbReference type="GeneID" id="37288460"/>
<gene>
    <name evidence="2" type="ORF">DU484_15740</name>
    <name evidence="1" type="ORF">DU500_15760</name>
</gene>
<evidence type="ECO:0000313" key="4">
    <source>
        <dbReference type="Proteomes" id="UP000253273"/>
    </source>
</evidence>
<sequence length="129" mass="13755">MSIEMLRCYDCGNEYGHIGTAPHPGRCPACDSVCVPPAGALTVVDRPFWRSANGLSKARIRAVDAHERQFVWEVAAKGSRGTLVAVEVDGVRIDARGSDRLTPLPAAIEDAIAELGVGDVETSRLGQPE</sequence>
<organism evidence="1 4">
    <name type="scientific">Haloplanus rubicundus</name>
    <dbReference type="NCBI Taxonomy" id="1547898"/>
    <lineage>
        <taxon>Archaea</taxon>
        <taxon>Methanobacteriati</taxon>
        <taxon>Methanobacteriota</taxon>
        <taxon>Stenosarchaea group</taxon>
        <taxon>Halobacteria</taxon>
        <taxon>Halobacteriales</taxon>
        <taxon>Haloferacaceae</taxon>
        <taxon>Haloplanus</taxon>
    </lineage>
</organism>
<dbReference type="EMBL" id="CP031150">
    <property type="protein sequence ID" value="AXG07765.1"/>
    <property type="molecule type" value="Genomic_DNA"/>
</dbReference>
<proteinExistence type="predicted"/>
<reference evidence="2 3" key="1">
    <citation type="submission" date="2018-07" db="EMBL/GenBank/DDBJ databases">
        <title>Genome sequences of Haloplanus sp. CBA1112.</title>
        <authorList>
            <person name="Kim Y.B."/>
            <person name="Roh S.W."/>
        </authorList>
    </citation>
    <scope>NUCLEOTIDE SEQUENCE [LARGE SCALE GENOMIC DNA]</scope>
    <source>
        <strain evidence="2 3">CBA1112</strain>
    </source>
</reference>
<keyword evidence="4" id="KW-1185">Reference proteome</keyword>
<dbReference type="RefSeq" id="WP_114586886.1">
    <property type="nucleotide sequence ID" value="NZ_CP031148.1"/>
</dbReference>
<dbReference type="KEGG" id="haq:DU484_15740"/>
<evidence type="ECO:0000313" key="1">
    <source>
        <dbReference type="EMBL" id="AXG07765.1"/>
    </source>
</evidence>
<reference evidence="1 4" key="2">
    <citation type="submission" date="2018-07" db="EMBL/GenBank/DDBJ databases">
        <title>Genome sequences of Haloplanus sp. CBA1113.</title>
        <authorList>
            <person name="Kim Y.B."/>
            <person name="Roh S.W."/>
        </authorList>
    </citation>
    <scope>NUCLEOTIDE SEQUENCE [LARGE SCALE GENOMIC DNA]</scope>
    <source>
        <strain evidence="1 4">CBA1113</strain>
    </source>
</reference>
<name>A0A345E6E3_9EURY</name>
<protein>
    <submittedName>
        <fullName evidence="1">Uncharacterized protein</fullName>
    </submittedName>
</protein>
<evidence type="ECO:0000313" key="3">
    <source>
        <dbReference type="Proteomes" id="UP000252985"/>
    </source>
</evidence>
<evidence type="ECO:0000313" key="2">
    <source>
        <dbReference type="EMBL" id="AXG11182.1"/>
    </source>
</evidence>
<dbReference type="KEGG" id="haj:DU500_15760"/>
<dbReference type="EMBL" id="CP031148">
    <property type="protein sequence ID" value="AXG11182.1"/>
    <property type="molecule type" value="Genomic_DNA"/>
</dbReference>